<protein>
    <recommendedName>
        <fullName evidence="2">DM2 domain-containing protein</fullName>
    </recommendedName>
</protein>
<dbReference type="CDD" id="cd10567">
    <property type="entry name" value="SWIB-MDM2_like"/>
    <property type="match status" value="1"/>
</dbReference>
<organism evidence="3 4">
    <name type="scientific">Kingdonia uniflora</name>
    <dbReference type="NCBI Taxonomy" id="39325"/>
    <lineage>
        <taxon>Eukaryota</taxon>
        <taxon>Viridiplantae</taxon>
        <taxon>Streptophyta</taxon>
        <taxon>Embryophyta</taxon>
        <taxon>Tracheophyta</taxon>
        <taxon>Spermatophyta</taxon>
        <taxon>Magnoliopsida</taxon>
        <taxon>Ranunculales</taxon>
        <taxon>Circaeasteraceae</taxon>
        <taxon>Kingdonia</taxon>
    </lineage>
</organism>
<dbReference type="InterPro" id="IPR003121">
    <property type="entry name" value="SWIB_MDM2_domain"/>
</dbReference>
<dbReference type="PROSITE" id="PS51925">
    <property type="entry name" value="SWIB_MDM2"/>
    <property type="match status" value="1"/>
</dbReference>
<gene>
    <name evidence="3" type="ORF">GIB67_023596</name>
</gene>
<reference evidence="3 4" key="1">
    <citation type="journal article" date="2020" name="IScience">
        <title>Genome Sequencing of the Endangered Kingdonia uniflora (Circaeasteraceae, Ranunculales) Reveals Potential Mechanisms of Evolutionary Specialization.</title>
        <authorList>
            <person name="Sun Y."/>
            <person name="Deng T."/>
            <person name="Zhang A."/>
            <person name="Moore M.J."/>
            <person name="Landis J.B."/>
            <person name="Lin N."/>
            <person name="Zhang H."/>
            <person name="Zhang X."/>
            <person name="Huang J."/>
            <person name="Zhang X."/>
            <person name="Sun H."/>
            <person name="Wang H."/>
        </authorList>
    </citation>
    <scope>NUCLEOTIDE SEQUENCE [LARGE SCALE GENOMIC DNA]</scope>
    <source>
        <strain evidence="3">TB1705</strain>
        <tissue evidence="3">Leaf</tissue>
    </source>
</reference>
<dbReference type="SUPFAM" id="SSF47592">
    <property type="entry name" value="SWIB/MDM2 domain"/>
    <property type="match status" value="1"/>
</dbReference>
<feature type="compositionally biased region" description="Basic and acidic residues" evidence="1">
    <location>
        <begin position="12"/>
        <end position="24"/>
    </location>
</feature>
<dbReference type="OrthoDB" id="10251073at2759"/>
<evidence type="ECO:0000313" key="3">
    <source>
        <dbReference type="EMBL" id="KAF6137662.1"/>
    </source>
</evidence>
<dbReference type="Proteomes" id="UP000541444">
    <property type="component" value="Unassembled WGS sequence"/>
</dbReference>
<feature type="region of interest" description="Disordered" evidence="1">
    <location>
        <begin position="1"/>
        <end position="34"/>
    </location>
</feature>
<accession>A0A7J7L516</accession>
<evidence type="ECO:0000256" key="1">
    <source>
        <dbReference type="SAM" id="MobiDB-lite"/>
    </source>
</evidence>
<dbReference type="EMBL" id="JACGCM010002630">
    <property type="protein sequence ID" value="KAF6137662.1"/>
    <property type="molecule type" value="Genomic_DNA"/>
</dbReference>
<evidence type="ECO:0000259" key="2">
    <source>
        <dbReference type="PROSITE" id="PS51925"/>
    </source>
</evidence>
<evidence type="ECO:0000313" key="4">
    <source>
        <dbReference type="Proteomes" id="UP000541444"/>
    </source>
</evidence>
<dbReference type="InterPro" id="IPR036885">
    <property type="entry name" value="SWIB_MDM2_dom_sf"/>
</dbReference>
<sequence length="88" mass="9882">MHFLVLEEESGSESKRQKVEKDVDSAIETTKAEPSPPMVISDALERFIGTGAIEMSQSKALYRVWEYIKPNQLEDPLDTIAIICDAKL</sequence>
<keyword evidence="4" id="KW-1185">Reference proteome</keyword>
<dbReference type="AlphaFoldDB" id="A0A7J7L516"/>
<name>A0A7J7L516_9MAGN</name>
<feature type="compositionally biased region" description="Acidic residues" evidence="1">
    <location>
        <begin position="1"/>
        <end position="11"/>
    </location>
</feature>
<dbReference type="Pfam" id="PF02201">
    <property type="entry name" value="SWIB"/>
    <property type="match status" value="1"/>
</dbReference>
<proteinExistence type="predicted"/>
<dbReference type="Gene3D" id="1.10.245.10">
    <property type="entry name" value="SWIB/MDM2 domain"/>
    <property type="match status" value="1"/>
</dbReference>
<feature type="domain" description="DM2" evidence="2">
    <location>
        <begin position="33"/>
        <end position="88"/>
    </location>
</feature>
<comment type="caution">
    <text evidence="3">The sequence shown here is derived from an EMBL/GenBank/DDBJ whole genome shotgun (WGS) entry which is preliminary data.</text>
</comment>